<dbReference type="InterPro" id="IPR029058">
    <property type="entry name" value="AB_hydrolase_fold"/>
</dbReference>
<dbReference type="Gene3D" id="3.40.50.1820">
    <property type="entry name" value="alpha/beta hydrolase"/>
    <property type="match status" value="1"/>
</dbReference>
<organism evidence="2 3">
    <name type="scientific">Brachybacterium epidermidis</name>
    <dbReference type="NCBI Taxonomy" id="2781983"/>
    <lineage>
        <taxon>Bacteria</taxon>
        <taxon>Bacillati</taxon>
        <taxon>Actinomycetota</taxon>
        <taxon>Actinomycetes</taxon>
        <taxon>Micrococcales</taxon>
        <taxon>Dermabacteraceae</taxon>
        <taxon>Brachybacterium</taxon>
    </lineage>
</organism>
<evidence type="ECO:0000313" key="2">
    <source>
        <dbReference type="EMBL" id="MBE9403935.1"/>
    </source>
</evidence>
<dbReference type="GO" id="GO:0016787">
    <property type="term" value="F:hydrolase activity"/>
    <property type="evidence" value="ECO:0007669"/>
    <property type="project" value="UniProtKB-KW"/>
</dbReference>
<dbReference type="RefSeq" id="WP_193865676.1">
    <property type="nucleotide sequence ID" value="NZ_JADEYR010000005.1"/>
</dbReference>
<dbReference type="Proteomes" id="UP000644727">
    <property type="component" value="Unassembled WGS sequence"/>
</dbReference>
<proteinExistence type="predicted"/>
<dbReference type="SUPFAM" id="SSF53474">
    <property type="entry name" value="alpha/beta-Hydrolases"/>
    <property type="match status" value="1"/>
</dbReference>
<dbReference type="InterPro" id="IPR000073">
    <property type="entry name" value="AB_hydrolase_1"/>
</dbReference>
<dbReference type="Pfam" id="PF12697">
    <property type="entry name" value="Abhydrolase_6"/>
    <property type="match status" value="1"/>
</dbReference>
<feature type="domain" description="AB hydrolase-1" evidence="1">
    <location>
        <begin position="3"/>
        <end position="225"/>
    </location>
</feature>
<keyword evidence="2" id="KW-0378">Hydrolase</keyword>
<evidence type="ECO:0000259" key="1">
    <source>
        <dbReference type="Pfam" id="PF12697"/>
    </source>
</evidence>
<sequence>MDIILLPGLWLDGSVWEPVLGPLREALHRPFPLTLPGQGAATPGAAPAAAAAGLDDQLEAALAPIDAADDRVLVVGHSAASTLAWMVADRRVDDVAAVVMIGGMPAPEGEAYAGFAPVSDGVSVFPGWEAFAGPDSDDLDAGARAWLEARMHPVPESVTRAPVHYTDPRRHEVPVAMVCPEYSPEDARQWLAAGDLPELEPVRDLRFVDLDSGHWPMASAPRQLAGVIAGVAADLG</sequence>
<name>A0ABR9W3D5_9MICO</name>
<comment type="caution">
    <text evidence="2">The sequence shown here is derived from an EMBL/GenBank/DDBJ whole genome shotgun (WGS) entry which is preliminary data.</text>
</comment>
<reference evidence="2 3" key="1">
    <citation type="submission" date="2020-10" db="EMBL/GenBank/DDBJ databases">
        <title>Draft genome and description of Brachybacterium epidermidis sp nov.</title>
        <authorList>
            <person name="Boxberger M."/>
            <person name="La Scola B."/>
        </authorList>
    </citation>
    <scope>NUCLEOTIDE SEQUENCE [LARGE SCALE GENOMIC DNA]</scope>
    <source>
        <strain evidence="2 3">Marseille-Q2903</strain>
    </source>
</reference>
<evidence type="ECO:0000313" key="3">
    <source>
        <dbReference type="Proteomes" id="UP000644727"/>
    </source>
</evidence>
<keyword evidence="3" id="KW-1185">Reference proteome</keyword>
<dbReference type="EMBL" id="JADEYR010000005">
    <property type="protein sequence ID" value="MBE9403935.1"/>
    <property type="molecule type" value="Genomic_DNA"/>
</dbReference>
<protein>
    <submittedName>
        <fullName evidence="2">Alpha/beta hydrolase</fullName>
    </submittedName>
</protein>
<gene>
    <name evidence="2" type="ORF">IOE58_06955</name>
</gene>
<accession>A0ABR9W3D5</accession>